<dbReference type="SUPFAM" id="SSF161098">
    <property type="entry name" value="MetI-like"/>
    <property type="match status" value="2"/>
</dbReference>
<evidence type="ECO:0000256" key="2">
    <source>
        <dbReference type="ARBA" id="ARBA00022692"/>
    </source>
</evidence>
<name>A0ABX1THH0_9GAMM</name>
<comment type="subcellular location">
    <subcellularLocation>
        <location evidence="1 5">Cell membrane</location>
        <topology evidence="1 5">Multi-pass membrane protein</topology>
    </subcellularLocation>
</comment>
<feature type="transmembrane region" description="Helical" evidence="5">
    <location>
        <begin position="391"/>
        <end position="412"/>
    </location>
</feature>
<dbReference type="Pfam" id="PF00528">
    <property type="entry name" value="BPD_transp_1"/>
    <property type="match status" value="2"/>
</dbReference>
<keyword evidence="5" id="KW-0813">Transport</keyword>
<evidence type="ECO:0000256" key="4">
    <source>
        <dbReference type="ARBA" id="ARBA00023136"/>
    </source>
</evidence>
<dbReference type="PANTHER" id="PTHR43496">
    <property type="entry name" value="PROTEIN LPLB"/>
    <property type="match status" value="1"/>
</dbReference>
<dbReference type="Proteomes" id="UP000760480">
    <property type="component" value="Unassembled WGS sequence"/>
</dbReference>
<dbReference type="PANTHER" id="PTHR43496:SF1">
    <property type="entry name" value="POLYGALACTURONAN_RHAMNOGALACTURONAN TRANSPORT SYSTEM PERMEASE PROTEIN YTEP"/>
    <property type="match status" value="1"/>
</dbReference>
<evidence type="ECO:0000313" key="7">
    <source>
        <dbReference type="EMBL" id="NMQ18823.1"/>
    </source>
</evidence>
<protein>
    <submittedName>
        <fullName evidence="7">2-aminoethylphosphonate ABC transporter permease subunit</fullName>
    </submittedName>
</protein>
<dbReference type="PROSITE" id="PS50928">
    <property type="entry name" value="ABC_TM1"/>
    <property type="match status" value="2"/>
</dbReference>
<dbReference type="CDD" id="cd06261">
    <property type="entry name" value="TM_PBP2"/>
    <property type="match status" value="2"/>
</dbReference>
<feature type="transmembrane region" description="Helical" evidence="5">
    <location>
        <begin position="111"/>
        <end position="134"/>
    </location>
</feature>
<dbReference type="RefSeq" id="WP_169248078.1">
    <property type="nucleotide sequence ID" value="NZ_SPMZ01000016.1"/>
</dbReference>
<dbReference type="InterPro" id="IPR017664">
    <property type="entry name" value="AminoethylPonate_ABC_perm-1"/>
</dbReference>
<accession>A0ABX1THH0</accession>
<feature type="transmembrane region" description="Helical" evidence="5">
    <location>
        <begin position="208"/>
        <end position="231"/>
    </location>
</feature>
<feature type="transmembrane region" description="Helical" evidence="5">
    <location>
        <begin position="21"/>
        <end position="47"/>
    </location>
</feature>
<keyword evidence="3 5" id="KW-1133">Transmembrane helix</keyword>
<keyword evidence="8" id="KW-1185">Reference proteome</keyword>
<proteinExistence type="inferred from homology"/>
<reference evidence="7 8" key="1">
    <citation type="submission" date="2019-03" db="EMBL/GenBank/DDBJ databases">
        <title>Metabolic reconstructions from genomes of highly enriched 'Candidatus Accumulibacter' and 'Candidatus Competibacter' bioreactor populations.</title>
        <authorList>
            <person name="Annavajhala M.K."/>
            <person name="Welles L."/>
            <person name="Abbas B."/>
            <person name="Sorokin D."/>
            <person name="Park H."/>
            <person name="Van Loosdrecht M."/>
            <person name="Chandran K."/>
        </authorList>
    </citation>
    <scope>NUCLEOTIDE SEQUENCE [LARGE SCALE GENOMIC DNA]</scope>
    <source>
        <strain evidence="7 8">SBR_G</strain>
    </source>
</reference>
<feature type="transmembrane region" description="Helical" evidence="5">
    <location>
        <begin position="80"/>
        <end position="99"/>
    </location>
</feature>
<evidence type="ECO:0000256" key="1">
    <source>
        <dbReference type="ARBA" id="ARBA00004651"/>
    </source>
</evidence>
<keyword evidence="4 5" id="KW-0472">Membrane</keyword>
<comment type="similarity">
    <text evidence="5">Belongs to the binding-protein-dependent transport system permease family.</text>
</comment>
<dbReference type="Gene3D" id="1.10.3720.10">
    <property type="entry name" value="MetI-like"/>
    <property type="match status" value="2"/>
</dbReference>
<dbReference type="EMBL" id="SPMZ01000016">
    <property type="protein sequence ID" value="NMQ18823.1"/>
    <property type="molecule type" value="Genomic_DNA"/>
</dbReference>
<feature type="domain" description="ABC transmembrane type-1" evidence="6">
    <location>
        <begin position="76"/>
        <end position="273"/>
    </location>
</feature>
<dbReference type="InterPro" id="IPR000515">
    <property type="entry name" value="MetI-like"/>
</dbReference>
<sequence>MADTVVMTAPRVRPRLGRDEWLMGGGLLALALYLAVTLLVPLVIMLAKSVQDREGAFVGLSNFAHYFTNPALSGAIGNSLWVSVLATLIVIALAFGYAYALTRGCIPFKGFFRLVAMAPLLAPSLLSAIALIYLFGNQGALKDWLFGESIYGPIGIVMGSVFWTFPHALIILITALSTADARLYEASESLGASRWRTFTTVTLPGARYGLISATFVVFTLVITDFGVPKVIGGQFNMLATDIYKQVVGQQNFQMGAVVSLVLLLPAVVAFFVERWAQTRQSSAVSSRAVPYRPKPRSARDLVLLGLVSVVAAMILGILGMAAFASLAKLWPYNLSLTLSHYDFSAADGGSWASYGNSIRLALYTAFFGSMIVFAGAYLVEKARVAQPLRTATHLLALIPMAVPGMVLGLAYIFFFNAPGNPLNFLYGSMAILVLATIAHFYTVSHLTALTALKQLDPEFESVSASLKTPFYRTLWRVTTPMCLPAILDIAIYFFINAMTTVSAVVFLYSPNTTLASVAVLNMDDAGDTAPAAAMAMLIVLTAGAVRLLHTALSHWLHRRTQGWRRGG</sequence>
<evidence type="ECO:0000256" key="5">
    <source>
        <dbReference type="RuleBase" id="RU363032"/>
    </source>
</evidence>
<evidence type="ECO:0000256" key="3">
    <source>
        <dbReference type="ARBA" id="ARBA00022989"/>
    </source>
</evidence>
<dbReference type="NCBIfam" id="TIGR03262">
    <property type="entry name" value="PhnU2"/>
    <property type="match status" value="1"/>
</dbReference>
<feature type="transmembrane region" description="Helical" evidence="5">
    <location>
        <begin position="424"/>
        <end position="443"/>
    </location>
</feature>
<feature type="transmembrane region" description="Helical" evidence="5">
    <location>
        <begin position="154"/>
        <end position="176"/>
    </location>
</feature>
<keyword evidence="2 5" id="KW-0812">Transmembrane</keyword>
<feature type="transmembrane region" description="Helical" evidence="5">
    <location>
        <begin position="301"/>
        <end position="326"/>
    </location>
</feature>
<gene>
    <name evidence="7" type="ORF">E4P82_06135</name>
</gene>
<feature type="transmembrane region" description="Helical" evidence="5">
    <location>
        <begin position="251"/>
        <end position="272"/>
    </location>
</feature>
<organism evidence="7 8">
    <name type="scientific">Candidatus Competibacter phosphatis</name>
    <dbReference type="NCBI Taxonomy" id="221280"/>
    <lineage>
        <taxon>Bacteria</taxon>
        <taxon>Pseudomonadati</taxon>
        <taxon>Pseudomonadota</taxon>
        <taxon>Gammaproteobacteria</taxon>
        <taxon>Candidatus Competibacteraceae</taxon>
        <taxon>Candidatus Competibacter</taxon>
    </lineage>
</organism>
<feature type="transmembrane region" description="Helical" evidence="5">
    <location>
        <begin position="360"/>
        <end position="379"/>
    </location>
</feature>
<feature type="transmembrane region" description="Helical" evidence="5">
    <location>
        <begin position="528"/>
        <end position="549"/>
    </location>
</feature>
<feature type="domain" description="ABC transmembrane type-1" evidence="6">
    <location>
        <begin position="354"/>
        <end position="549"/>
    </location>
</feature>
<evidence type="ECO:0000259" key="6">
    <source>
        <dbReference type="PROSITE" id="PS50928"/>
    </source>
</evidence>
<dbReference type="InterPro" id="IPR035906">
    <property type="entry name" value="MetI-like_sf"/>
</dbReference>
<evidence type="ECO:0000313" key="8">
    <source>
        <dbReference type="Proteomes" id="UP000760480"/>
    </source>
</evidence>
<feature type="transmembrane region" description="Helical" evidence="5">
    <location>
        <begin position="485"/>
        <end position="508"/>
    </location>
</feature>
<comment type="caution">
    <text evidence="7">The sequence shown here is derived from an EMBL/GenBank/DDBJ whole genome shotgun (WGS) entry which is preliminary data.</text>
</comment>